<evidence type="ECO:0000256" key="2">
    <source>
        <dbReference type="SAM" id="Phobius"/>
    </source>
</evidence>
<sequence>MTNDQMADMSHSPNKPDPSIGSIASDLRSAAADKYGEVVKEARSMADHTKSDVADEVKQVSSALRRASEELRTGSAQERTLGQIADTIADASDSIRDKDLGEILAMISRTGRRNPVLFLGGAALLGFAASRYAKASGDGSHNRQRQESATKKAQVNAFVGEGNPNTQTMSPMP</sequence>
<dbReference type="AlphaFoldDB" id="A0A2W7PRM1"/>
<dbReference type="Proteomes" id="UP000249364">
    <property type="component" value="Unassembled WGS sequence"/>
</dbReference>
<comment type="caution">
    <text evidence="3">The sequence shown here is derived from an EMBL/GenBank/DDBJ whole genome shotgun (WGS) entry which is preliminary data.</text>
</comment>
<keyword evidence="2" id="KW-0812">Transmembrane</keyword>
<organism evidence="3 4">
    <name type="scientific">Roseinatronobacter thiooxidans</name>
    <dbReference type="NCBI Taxonomy" id="121821"/>
    <lineage>
        <taxon>Bacteria</taxon>
        <taxon>Pseudomonadati</taxon>
        <taxon>Pseudomonadota</taxon>
        <taxon>Alphaproteobacteria</taxon>
        <taxon>Rhodobacterales</taxon>
        <taxon>Paracoccaceae</taxon>
        <taxon>Roseinatronobacter</taxon>
    </lineage>
</organism>
<feature type="compositionally biased region" description="Basic and acidic residues" evidence="1">
    <location>
        <begin position="140"/>
        <end position="150"/>
    </location>
</feature>
<gene>
    <name evidence="3" type="ORF">LY56_03153</name>
</gene>
<feature type="transmembrane region" description="Helical" evidence="2">
    <location>
        <begin position="116"/>
        <end position="133"/>
    </location>
</feature>
<keyword evidence="2" id="KW-0472">Membrane</keyword>
<evidence type="ECO:0000256" key="1">
    <source>
        <dbReference type="SAM" id="MobiDB-lite"/>
    </source>
</evidence>
<feature type="compositionally biased region" description="Polar residues" evidence="1">
    <location>
        <begin position="163"/>
        <end position="173"/>
    </location>
</feature>
<evidence type="ECO:0000313" key="4">
    <source>
        <dbReference type="Proteomes" id="UP000249364"/>
    </source>
</evidence>
<dbReference type="EMBL" id="QKZQ01000019">
    <property type="protein sequence ID" value="PZX38023.1"/>
    <property type="molecule type" value="Genomic_DNA"/>
</dbReference>
<keyword evidence="2" id="KW-1133">Transmembrane helix</keyword>
<keyword evidence="4" id="KW-1185">Reference proteome</keyword>
<dbReference type="STRING" id="121821.GCA_001870675_03339"/>
<dbReference type="OrthoDB" id="7744082at2"/>
<feature type="region of interest" description="Disordered" evidence="1">
    <location>
        <begin position="134"/>
        <end position="173"/>
    </location>
</feature>
<evidence type="ECO:0008006" key="5">
    <source>
        <dbReference type="Google" id="ProtNLM"/>
    </source>
</evidence>
<name>A0A2W7PRM1_9RHOB</name>
<feature type="region of interest" description="Disordered" evidence="1">
    <location>
        <begin position="1"/>
        <end position="26"/>
    </location>
</feature>
<reference evidence="3 4" key="1">
    <citation type="submission" date="2018-06" db="EMBL/GenBank/DDBJ databases">
        <title>Genomic Encyclopedia of Archaeal and Bacterial Type Strains, Phase II (KMG-II): from individual species to whole genera.</title>
        <authorList>
            <person name="Goeker M."/>
        </authorList>
    </citation>
    <scope>NUCLEOTIDE SEQUENCE [LARGE SCALE GENOMIC DNA]</scope>
    <source>
        <strain evidence="3 4">DSM 13087</strain>
    </source>
</reference>
<proteinExistence type="predicted"/>
<dbReference type="RefSeq" id="WP_071471124.1">
    <property type="nucleotide sequence ID" value="NZ_MEHT01000047.1"/>
</dbReference>
<evidence type="ECO:0000313" key="3">
    <source>
        <dbReference type="EMBL" id="PZX38023.1"/>
    </source>
</evidence>
<protein>
    <recommendedName>
        <fullName evidence="5">ElaB/YqjD/DUF883 family membrane-anchored ribosome-binding protein</fullName>
    </recommendedName>
</protein>
<accession>A0A2W7PRM1</accession>